<dbReference type="InterPro" id="IPR001940">
    <property type="entry name" value="Peptidase_S1C"/>
</dbReference>
<keyword evidence="1" id="KW-0645">Protease</keyword>
<feature type="region of interest" description="Disordered" evidence="3">
    <location>
        <begin position="1"/>
        <end position="39"/>
    </location>
</feature>
<protein>
    <submittedName>
        <fullName evidence="5">Trypsin-like peptidase domain-containing protein</fullName>
    </submittedName>
</protein>
<keyword evidence="4" id="KW-0472">Membrane</keyword>
<dbReference type="Gene3D" id="2.40.10.120">
    <property type="match status" value="1"/>
</dbReference>
<proteinExistence type="predicted"/>
<organism evidence="5 6">
    <name type="scientific">Piscinibacter gummiphilus</name>
    <dbReference type="NCBI Taxonomy" id="946333"/>
    <lineage>
        <taxon>Bacteria</taxon>
        <taxon>Pseudomonadati</taxon>
        <taxon>Pseudomonadota</taxon>
        <taxon>Betaproteobacteria</taxon>
        <taxon>Burkholderiales</taxon>
        <taxon>Sphaerotilaceae</taxon>
        <taxon>Piscinibacter</taxon>
    </lineage>
</organism>
<accession>A0ABZ0D5L1</accession>
<feature type="transmembrane region" description="Helical" evidence="4">
    <location>
        <begin position="49"/>
        <end position="69"/>
    </location>
</feature>
<sequence>MRKAPLYSRSPRQPSPPATAAAVRPAPDMSASAAAPVAPRKRSAWRERLAWATVGVLLVVLGAFGQRAFAPGSAALTQKDIDASVRRSLEKEPLPSAYAKAHAAIAPSVVRVEGDDGPDDAPAPQAAPGGKSTKKKTENGPPVPNHAIGTGVVIVDNGTILTNLHVVAGSKRLKVTFADGSESDASLIGVQPEHDLAVLRARSIPDDLVAATMRSTADLQPGDEVIAVGFPFGIGPSVSGGVVSGLRREFRSPQGQRKLTNLIQFDAAANPGNSGGPLVTMDGSVVGIVTAILNPSEQRTFIGIGFAVPIENAAAAAGMPPF</sequence>
<dbReference type="PANTHER" id="PTHR43343:SF3">
    <property type="entry name" value="PROTEASE DO-LIKE 8, CHLOROPLASTIC"/>
    <property type="match status" value="1"/>
</dbReference>
<keyword evidence="6" id="KW-1185">Reference proteome</keyword>
<dbReference type="RefSeq" id="WP_316702837.1">
    <property type="nucleotide sequence ID" value="NZ_CP136336.1"/>
</dbReference>
<dbReference type="SUPFAM" id="SSF50494">
    <property type="entry name" value="Trypsin-like serine proteases"/>
    <property type="match status" value="1"/>
</dbReference>
<dbReference type="Proteomes" id="UP001303946">
    <property type="component" value="Chromosome"/>
</dbReference>
<evidence type="ECO:0000256" key="2">
    <source>
        <dbReference type="ARBA" id="ARBA00022801"/>
    </source>
</evidence>
<dbReference type="Pfam" id="PF13365">
    <property type="entry name" value="Trypsin_2"/>
    <property type="match status" value="1"/>
</dbReference>
<evidence type="ECO:0000256" key="3">
    <source>
        <dbReference type="SAM" id="MobiDB-lite"/>
    </source>
</evidence>
<dbReference type="EMBL" id="CP136336">
    <property type="protein sequence ID" value="WOB09959.1"/>
    <property type="molecule type" value="Genomic_DNA"/>
</dbReference>
<keyword evidence="4" id="KW-0812">Transmembrane</keyword>
<evidence type="ECO:0000313" key="6">
    <source>
        <dbReference type="Proteomes" id="UP001303946"/>
    </source>
</evidence>
<keyword evidence="4" id="KW-1133">Transmembrane helix</keyword>
<evidence type="ECO:0000256" key="1">
    <source>
        <dbReference type="ARBA" id="ARBA00022670"/>
    </source>
</evidence>
<dbReference type="InterPro" id="IPR051201">
    <property type="entry name" value="Chloro_Bact_Ser_Proteases"/>
</dbReference>
<dbReference type="PRINTS" id="PR00834">
    <property type="entry name" value="PROTEASES2C"/>
</dbReference>
<feature type="compositionally biased region" description="Low complexity" evidence="3">
    <location>
        <begin position="18"/>
        <end position="38"/>
    </location>
</feature>
<feature type="compositionally biased region" description="Low complexity" evidence="3">
    <location>
        <begin position="120"/>
        <end position="130"/>
    </location>
</feature>
<gene>
    <name evidence="5" type="ORF">RXV79_07790</name>
</gene>
<keyword evidence="2" id="KW-0378">Hydrolase</keyword>
<feature type="region of interest" description="Disordered" evidence="3">
    <location>
        <begin position="112"/>
        <end position="145"/>
    </location>
</feature>
<evidence type="ECO:0000256" key="4">
    <source>
        <dbReference type="SAM" id="Phobius"/>
    </source>
</evidence>
<name>A0ABZ0D5L1_9BURK</name>
<evidence type="ECO:0000313" key="5">
    <source>
        <dbReference type="EMBL" id="WOB09959.1"/>
    </source>
</evidence>
<dbReference type="InterPro" id="IPR009003">
    <property type="entry name" value="Peptidase_S1_PA"/>
</dbReference>
<reference evidence="5 6" key="1">
    <citation type="submission" date="2023-10" db="EMBL/GenBank/DDBJ databases">
        <title>Bacteria for the degradation of biodegradable plastic PBAT(Polybutylene adipate terephthalate).</title>
        <authorList>
            <person name="Weon H.-Y."/>
            <person name="Yeon J."/>
        </authorList>
    </citation>
    <scope>NUCLEOTIDE SEQUENCE [LARGE SCALE GENOMIC DNA]</scope>
    <source>
        <strain evidence="5 6">SBD 7-3</strain>
    </source>
</reference>
<dbReference type="PANTHER" id="PTHR43343">
    <property type="entry name" value="PEPTIDASE S12"/>
    <property type="match status" value="1"/>
</dbReference>